<organism evidence="1 2">
    <name type="scientific">Dichomitus squalens (strain LYAD-421)</name>
    <name type="common">Western red white-rot fungus</name>
    <dbReference type="NCBI Taxonomy" id="732165"/>
    <lineage>
        <taxon>Eukaryota</taxon>
        <taxon>Fungi</taxon>
        <taxon>Dikarya</taxon>
        <taxon>Basidiomycota</taxon>
        <taxon>Agaricomycotina</taxon>
        <taxon>Agaricomycetes</taxon>
        <taxon>Polyporales</taxon>
        <taxon>Polyporaceae</taxon>
        <taxon>Dichomitus</taxon>
    </lineage>
</organism>
<protein>
    <submittedName>
        <fullName evidence="1">Uncharacterized protein</fullName>
    </submittedName>
</protein>
<accession>R7SUF6</accession>
<proteinExistence type="predicted"/>
<dbReference type="OMA" id="PRANEAY"/>
<reference evidence="1 2" key="1">
    <citation type="journal article" date="2012" name="Science">
        <title>The Paleozoic origin of enzymatic lignin decomposition reconstructed from 31 fungal genomes.</title>
        <authorList>
            <person name="Floudas D."/>
            <person name="Binder M."/>
            <person name="Riley R."/>
            <person name="Barry K."/>
            <person name="Blanchette R.A."/>
            <person name="Henrissat B."/>
            <person name="Martinez A.T."/>
            <person name="Otillar R."/>
            <person name="Spatafora J.W."/>
            <person name="Yadav J.S."/>
            <person name="Aerts A."/>
            <person name="Benoit I."/>
            <person name="Boyd A."/>
            <person name="Carlson A."/>
            <person name="Copeland A."/>
            <person name="Coutinho P.M."/>
            <person name="de Vries R.P."/>
            <person name="Ferreira P."/>
            <person name="Findley K."/>
            <person name="Foster B."/>
            <person name="Gaskell J."/>
            <person name="Glotzer D."/>
            <person name="Gorecki P."/>
            <person name="Heitman J."/>
            <person name="Hesse C."/>
            <person name="Hori C."/>
            <person name="Igarashi K."/>
            <person name="Jurgens J.A."/>
            <person name="Kallen N."/>
            <person name="Kersten P."/>
            <person name="Kohler A."/>
            <person name="Kuees U."/>
            <person name="Kumar T.K.A."/>
            <person name="Kuo A."/>
            <person name="LaButti K."/>
            <person name="Larrondo L.F."/>
            <person name="Lindquist E."/>
            <person name="Ling A."/>
            <person name="Lombard V."/>
            <person name="Lucas S."/>
            <person name="Lundell T."/>
            <person name="Martin R."/>
            <person name="McLaughlin D.J."/>
            <person name="Morgenstern I."/>
            <person name="Morin E."/>
            <person name="Murat C."/>
            <person name="Nagy L.G."/>
            <person name="Nolan M."/>
            <person name="Ohm R.A."/>
            <person name="Patyshakuliyeva A."/>
            <person name="Rokas A."/>
            <person name="Ruiz-Duenas F.J."/>
            <person name="Sabat G."/>
            <person name="Salamov A."/>
            <person name="Samejima M."/>
            <person name="Schmutz J."/>
            <person name="Slot J.C."/>
            <person name="St John F."/>
            <person name="Stenlid J."/>
            <person name="Sun H."/>
            <person name="Sun S."/>
            <person name="Syed K."/>
            <person name="Tsang A."/>
            <person name="Wiebenga A."/>
            <person name="Young D."/>
            <person name="Pisabarro A."/>
            <person name="Eastwood D.C."/>
            <person name="Martin F."/>
            <person name="Cullen D."/>
            <person name="Grigoriev I.V."/>
            <person name="Hibbett D.S."/>
        </authorList>
    </citation>
    <scope>NUCLEOTIDE SEQUENCE [LARGE SCALE GENOMIC DNA]</scope>
    <source>
        <strain evidence="1 2">LYAD-421 SS1</strain>
    </source>
</reference>
<dbReference type="Proteomes" id="UP000053319">
    <property type="component" value="Unassembled WGS sequence"/>
</dbReference>
<dbReference type="OrthoDB" id="3232438at2759"/>
<dbReference type="Pfam" id="PF18759">
    <property type="entry name" value="Plavaka"/>
    <property type="match status" value="1"/>
</dbReference>
<dbReference type="InterPro" id="IPR041078">
    <property type="entry name" value="Plavaka"/>
</dbReference>
<gene>
    <name evidence="1" type="ORF">DICSQDRAFT_65008</name>
</gene>
<dbReference type="RefSeq" id="XP_007367774.1">
    <property type="nucleotide sequence ID" value="XM_007367712.1"/>
</dbReference>
<dbReference type="EMBL" id="JH719424">
    <property type="protein sequence ID" value="EJF59395.1"/>
    <property type="molecule type" value="Genomic_DNA"/>
</dbReference>
<dbReference type="HOGENOM" id="CLU_006344_4_3_1"/>
<evidence type="ECO:0000313" key="1">
    <source>
        <dbReference type="EMBL" id="EJF59395.1"/>
    </source>
</evidence>
<dbReference type="GeneID" id="18843340"/>
<evidence type="ECO:0000313" key="2">
    <source>
        <dbReference type="Proteomes" id="UP000053319"/>
    </source>
</evidence>
<name>R7SUF6_DICSQ</name>
<dbReference type="KEGG" id="dsq:DICSQDRAFT_65008"/>
<dbReference type="AlphaFoldDB" id="R7SUF6"/>
<sequence length="857" mass="95910">MLPTTAQRASVEKTACWKTFIVKFPSADAGAPILDATPSSPAYTLYANALSPESSLAEANIYYSFTSERDWKVGRWGKLRGPGSTALDELLAIEGVAERLALSFNTWRKLNKLVDTHLPPARPRFQRHEIVVAGEAFEVFFRDVLACIESLFSDPEFAPILLLVPERHYADADKTIRVYFDMNTGKWWWSTQKQLEQEKPGATVVPVIISSDKTQLTTFGNKTAYPVYMTLGNLPKDIRCKPSGRGQILLAYLPTSRLLHIKNKATRRRTLANLFHTCMTRILAPLTSAGVNGMELVSGDSLIRRGHPILATYVGDYPEQVLVTGCKMGECPKCTIGRHEVGASHEPSQPLWDLGKVLDTLAALDEGPRAFASACREVGIKPISHPDLEDLAKYLVLGQVDPPDLAKSIGLGVLEVLGILEVLGQVPQVPVQVRDVFLMSWIQARRYLAKTGKEHQDISRILLGLVIGLPLPGGLSSARLVRATHALLDFLYLAQYPTHTTRTLDLLEEHLQAFHANKSIFVDLGIRTHFELPKLHSLDHYRHSIELFGTTDNYDTQYSERLHIDFAKDAYRATNKKDELTQMTVWLELKEKILRHEKYIEWRLKQLNLISTGTASVPQDSVNVPPLPPVVDIPESSADYGASYFRDTLARYIVKTTNPALTVQQVEYKSSRIFLQFQTLPVYHKVKLWIVDPDGLAAPGTETRDVVHAPATRTTRRGTTLPGRFDTALIKVPIPASNEPLARVRIVFKIPERGLQDLFPHIAHDKRPQHLAYIELFTDLDTKGIDHGLYKISPASNGQGQHLAVIIPVEDIERSCHLIPHFGPVAPREGTSHNVLDKCTTLYLNSFADRNTYKLIY</sequence>